<dbReference type="EMBL" id="MHRQ01000029">
    <property type="protein sequence ID" value="OHA25947.1"/>
    <property type="molecule type" value="Genomic_DNA"/>
</dbReference>
<name>A0A1G2MPX4_9BACT</name>
<evidence type="ECO:0000313" key="1">
    <source>
        <dbReference type="EMBL" id="OHA25947.1"/>
    </source>
</evidence>
<accession>A0A1G2MPX4</accession>
<gene>
    <name evidence="1" type="ORF">A3C06_01850</name>
</gene>
<proteinExistence type="predicted"/>
<reference evidence="1 2" key="1">
    <citation type="journal article" date="2016" name="Nat. Commun.">
        <title>Thousands of microbial genomes shed light on interconnected biogeochemical processes in an aquifer system.</title>
        <authorList>
            <person name="Anantharaman K."/>
            <person name="Brown C.T."/>
            <person name="Hug L.A."/>
            <person name="Sharon I."/>
            <person name="Castelle C.J."/>
            <person name="Probst A.J."/>
            <person name="Thomas B.C."/>
            <person name="Singh A."/>
            <person name="Wilkins M.J."/>
            <person name="Karaoz U."/>
            <person name="Brodie E.L."/>
            <person name="Williams K.H."/>
            <person name="Hubbard S.S."/>
            <person name="Banfield J.F."/>
        </authorList>
    </citation>
    <scope>NUCLEOTIDE SEQUENCE [LARGE SCALE GENOMIC DNA]</scope>
</reference>
<dbReference type="AlphaFoldDB" id="A0A1G2MPX4"/>
<organism evidence="1 2">
    <name type="scientific">Candidatus Taylorbacteria bacterium RIFCSPHIGHO2_02_FULL_46_13</name>
    <dbReference type="NCBI Taxonomy" id="1802312"/>
    <lineage>
        <taxon>Bacteria</taxon>
        <taxon>Candidatus Tayloriibacteriota</taxon>
    </lineage>
</organism>
<dbReference type="Proteomes" id="UP000177565">
    <property type="component" value="Unassembled WGS sequence"/>
</dbReference>
<protein>
    <submittedName>
        <fullName evidence="1">Uncharacterized protein</fullName>
    </submittedName>
</protein>
<evidence type="ECO:0000313" key="2">
    <source>
        <dbReference type="Proteomes" id="UP000177565"/>
    </source>
</evidence>
<comment type="caution">
    <text evidence="1">The sequence shown here is derived from an EMBL/GenBank/DDBJ whole genome shotgun (WGS) entry which is preliminary data.</text>
</comment>
<sequence length="221" mass="25185">MKFIRILLLVLIIIGIGLLVTQKNWVPKLVDVILQQEGLPPMNETDDSFTNPIPTDWKTFSNTKGGYSVSYPPRYVPESLLVQEKTASTADDVVLLIPDIDGSALAHILLRPEINTETTEKMSEERLIGFLSTYWDYEKSVAEKRKSENPESYAFSITDIKLKILNGLQAGEFIISEKGAHEVMTRHIFLPVPSKPTYVWIQTYQNDRETDLFLSSFKFIE</sequence>